<dbReference type="Pfam" id="PF06966">
    <property type="entry name" value="DUF1295"/>
    <property type="match status" value="1"/>
</dbReference>
<comment type="caution">
    <text evidence="10">The sequence shown here is derived from an EMBL/GenBank/DDBJ whole genome shotgun (WGS) entry which is preliminary data.</text>
</comment>
<evidence type="ECO:0000256" key="5">
    <source>
        <dbReference type="ARBA" id="ARBA00048883"/>
    </source>
</evidence>
<dbReference type="EMBL" id="CAJOBE010002339">
    <property type="protein sequence ID" value="CAF3815442.1"/>
    <property type="molecule type" value="Genomic_DNA"/>
</dbReference>
<dbReference type="GO" id="GO:0005829">
    <property type="term" value="C:cytosol"/>
    <property type="evidence" value="ECO:0007669"/>
    <property type="project" value="TreeGrafter"/>
</dbReference>
<dbReference type="Gene3D" id="3.40.50.300">
    <property type="entry name" value="P-loop containing nucleotide triphosphate hydrolases"/>
    <property type="match status" value="2"/>
</dbReference>
<evidence type="ECO:0000256" key="6">
    <source>
        <dbReference type="SAM" id="Phobius"/>
    </source>
</evidence>
<evidence type="ECO:0000313" key="12">
    <source>
        <dbReference type="Proteomes" id="UP000663889"/>
    </source>
</evidence>
<evidence type="ECO:0000259" key="8">
    <source>
        <dbReference type="SMART" id="SM01072"/>
    </source>
</evidence>
<dbReference type="InterPro" id="IPR010721">
    <property type="entry name" value="UstE-like"/>
</dbReference>
<dbReference type="GO" id="GO:0016887">
    <property type="term" value="F:ATP hydrolysis activity"/>
    <property type="evidence" value="ECO:0007669"/>
    <property type="project" value="InterPro"/>
</dbReference>
<dbReference type="EMBL" id="CAJNOU010002889">
    <property type="protein sequence ID" value="CAF1356675.1"/>
    <property type="molecule type" value="Genomic_DNA"/>
</dbReference>
<dbReference type="GO" id="GO:0005634">
    <property type="term" value="C:nucleus"/>
    <property type="evidence" value="ECO:0007669"/>
    <property type="project" value="TreeGrafter"/>
</dbReference>
<feature type="transmembrane region" description="Helical" evidence="6">
    <location>
        <begin position="760"/>
        <end position="776"/>
    </location>
</feature>
<dbReference type="InterPro" id="IPR003959">
    <property type="entry name" value="ATPase_AAA_core"/>
</dbReference>
<dbReference type="GO" id="GO:0030970">
    <property type="term" value="P:retrograde protein transport, ER to cytosol"/>
    <property type="evidence" value="ECO:0007669"/>
    <property type="project" value="TreeGrafter"/>
</dbReference>
<dbReference type="InterPro" id="IPR027417">
    <property type="entry name" value="P-loop_NTPase"/>
</dbReference>
<dbReference type="InterPro" id="IPR003338">
    <property type="entry name" value="CDC4_N-term_subdom"/>
</dbReference>
<feature type="domain" description="CDC48" evidence="8">
    <location>
        <begin position="100"/>
        <end position="166"/>
    </location>
</feature>
<dbReference type="InterPro" id="IPR003593">
    <property type="entry name" value="AAA+_ATPase"/>
</dbReference>
<comment type="catalytic activity">
    <reaction evidence="5">
        <text>ATP + H2O = ADP + phosphate + H(+)</text>
        <dbReference type="Rhea" id="RHEA:13065"/>
        <dbReference type="ChEBI" id="CHEBI:15377"/>
        <dbReference type="ChEBI" id="CHEBI:15378"/>
        <dbReference type="ChEBI" id="CHEBI:30616"/>
        <dbReference type="ChEBI" id="CHEBI:43474"/>
        <dbReference type="ChEBI" id="CHEBI:456216"/>
        <dbReference type="EC" id="3.6.4.6"/>
    </reaction>
</comment>
<name>A0A815HU34_9BILA</name>
<keyword evidence="3" id="KW-0547">Nucleotide-binding</keyword>
<dbReference type="SUPFAM" id="SSF50692">
    <property type="entry name" value="ADC-like"/>
    <property type="match status" value="1"/>
</dbReference>
<dbReference type="PROSITE" id="PS50244">
    <property type="entry name" value="S5A_REDUCTASE"/>
    <property type="match status" value="1"/>
</dbReference>
<dbReference type="Gene3D" id="1.20.120.1630">
    <property type="match status" value="1"/>
</dbReference>
<dbReference type="InterPro" id="IPR009010">
    <property type="entry name" value="Asp_de-COase-like_dom_sf"/>
</dbReference>
<dbReference type="InterPro" id="IPR004201">
    <property type="entry name" value="Cdc48_dom2"/>
</dbReference>
<dbReference type="SUPFAM" id="SSF52540">
    <property type="entry name" value="P-loop containing nucleoside triphosphate hydrolases"/>
    <property type="match status" value="2"/>
</dbReference>
<dbReference type="SMART" id="SM01072">
    <property type="entry name" value="CDC48_2"/>
    <property type="match status" value="1"/>
</dbReference>
<sequence>MVDKLIVGHTNEDNILLSYEKIEQLKLSKNDIVIVKGKKRERICVVKHGLAYADNIIQMNCFVRNNLRVQLGDIVSIERCQDIKYGTRILVLPIDDTVQGITGNLVEVYLKPYFNESNRTVHEGDVFIVHAAMHAVQFKVIETEPSPSCIVTPATVIHCYPIKGEEEISLNKIGYDDIGGVRKQLAQIKEMVELSLIHPQLYKTVDVKLPRSILLYGPPGTGKTLIARAVANETGAFFCLINGSEIMSKLAVESESNLRKAFEEAEKNSRAIIFINELDAIAPKHEKTHGEVERRIVSQLLTLMDGVKQCSHVIVMAATNQRNSVNPALRRFDLEVDIGIPDAAGRLEILYIHTRNMKLNDVDLVQIANDTHGYVGADLASLFAKAVVQQIKEKKRLLNSLTITQDNFRLAFNQSNPSALSEIVVEKPTTTWDDIGGSKNVKRELQKHIQYNAGYPKKFIEFDKISSSGILFYGPPGCGKKLLAKAMATECGADFISVKGSQLLTMWFGESDTTVRDIFDKARQAAPCVLFIDELDVIAKSHGDSADDGSGVTDRAINQILTEIDGINIKKNVFIIGATNRPDIIDSTIFRPGRLDQLIYIPLPDYQSRVDIIETLTKLMVVQDVDINYLAEGTEGASGLDLTKMSKQACLLATRDTTTMNSDQPAPVPEIRREDFEEAMKSARRSVSDKQIRKYELLGIFLFYRILKTGKDSRFDHMRNSPFKLFITWMMQDIWVIMTLLPTFYLNQKQIDKPLIKTDYIGWSIWLFAFIFEIIADKQKMSFKNNPNNKSKFIDIGLWKYSRHPNYFGEISTWLGLYISSSHILVGYERLFQIFSPIFVTLIISFLTGITILEKQAMKIYGNDPTYHIYRKQTPVLIPFINFP</sequence>
<evidence type="ECO:0000256" key="2">
    <source>
        <dbReference type="ARBA" id="ARBA00022737"/>
    </source>
</evidence>
<gene>
    <name evidence="11" type="ORF">FNK824_LOCUS15829</name>
    <name evidence="10" type="ORF">SEV965_LOCUS29156</name>
</gene>
<dbReference type="AlphaFoldDB" id="A0A815HU34"/>
<keyword evidence="4" id="KW-0067">ATP-binding</keyword>
<dbReference type="FunFam" id="3.40.50.300:FF:000018">
    <property type="entry name" value="Cell division control 48"/>
    <property type="match status" value="1"/>
</dbReference>
<evidence type="ECO:0000256" key="4">
    <source>
        <dbReference type="ARBA" id="ARBA00022840"/>
    </source>
</evidence>
<reference evidence="10" key="1">
    <citation type="submission" date="2021-02" db="EMBL/GenBank/DDBJ databases">
        <authorList>
            <person name="Nowell W R."/>
        </authorList>
    </citation>
    <scope>NUCLEOTIDE SEQUENCE</scope>
</reference>
<dbReference type="EC" id="3.6.4.6" evidence="1"/>
<accession>A0A815HU34</accession>
<dbReference type="Gene3D" id="1.10.8.60">
    <property type="match status" value="2"/>
</dbReference>
<protein>
    <recommendedName>
        <fullName evidence="1">vesicle-fusing ATPase</fullName>
        <ecNumber evidence="1">3.6.4.6</ecNumber>
    </recommendedName>
</protein>
<dbReference type="Proteomes" id="UP000663889">
    <property type="component" value="Unassembled WGS sequence"/>
</dbReference>
<evidence type="ECO:0000259" key="7">
    <source>
        <dbReference type="SMART" id="SM00382"/>
    </source>
</evidence>
<dbReference type="GO" id="GO:0034098">
    <property type="term" value="C:VCP-NPL4-UFD1 AAA ATPase complex"/>
    <property type="evidence" value="ECO:0007669"/>
    <property type="project" value="TreeGrafter"/>
</dbReference>
<feature type="domain" description="CDC48 N-terminal subdomain" evidence="9">
    <location>
        <begin position="4"/>
        <end position="83"/>
    </location>
</feature>
<evidence type="ECO:0000256" key="3">
    <source>
        <dbReference type="ARBA" id="ARBA00022741"/>
    </source>
</evidence>
<dbReference type="InterPro" id="IPR050168">
    <property type="entry name" value="AAA_ATPase_domain"/>
</dbReference>
<dbReference type="SMART" id="SM00382">
    <property type="entry name" value="AAA"/>
    <property type="match status" value="2"/>
</dbReference>
<dbReference type="Pfam" id="PF17862">
    <property type="entry name" value="AAA_lid_3"/>
    <property type="match status" value="1"/>
</dbReference>
<organism evidence="10 12">
    <name type="scientific">Rotaria sordida</name>
    <dbReference type="NCBI Taxonomy" id="392033"/>
    <lineage>
        <taxon>Eukaryota</taxon>
        <taxon>Metazoa</taxon>
        <taxon>Spiralia</taxon>
        <taxon>Gnathifera</taxon>
        <taxon>Rotifera</taxon>
        <taxon>Eurotatoria</taxon>
        <taxon>Bdelloidea</taxon>
        <taxon>Philodinida</taxon>
        <taxon>Philodinidae</taxon>
        <taxon>Rotaria</taxon>
    </lineage>
</organism>
<proteinExistence type="predicted"/>
<feature type="transmembrane region" description="Helical" evidence="6">
    <location>
        <begin position="727"/>
        <end position="748"/>
    </location>
</feature>
<evidence type="ECO:0000259" key="9">
    <source>
        <dbReference type="SMART" id="SM01073"/>
    </source>
</evidence>
<dbReference type="FunFam" id="3.10.330.10:FF:000001">
    <property type="entry name" value="Cell division control 48"/>
    <property type="match status" value="1"/>
</dbReference>
<evidence type="ECO:0000313" key="10">
    <source>
        <dbReference type="EMBL" id="CAF1356675.1"/>
    </source>
</evidence>
<dbReference type="SMART" id="SM01073">
    <property type="entry name" value="CDC48_N"/>
    <property type="match status" value="1"/>
</dbReference>
<dbReference type="Proteomes" id="UP000663874">
    <property type="component" value="Unassembled WGS sequence"/>
</dbReference>
<dbReference type="InterPro" id="IPR041569">
    <property type="entry name" value="AAA_lid_3"/>
</dbReference>
<keyword evidence="2" id="KW-0677">Repeat</keyword>
<dbReference type="PANTHER" id="PTHR23077:SF171">
    <property type="entry name" value="NUCLEAR VALOSIN-CONTAINING PROTEIN-LIKE"/>
    <property type="match status" value="1"/>
</dbReference>
<dbReference type="Gene3D" id="3.10.330.10">
    <property type="match status" value="1"/>
</dbReference>
<feature type="transmembrane region" description="Helical" evidence="6">
    <location>
        <begin position="834"/>
        <end position="853"/>
    </location>
</feature>
<dbReference type="SUPFAM" id="SSF54585">
    <property type="entry name" value="Cdc48 domain 2-like"/>
    <property type="match status" value="1"/>
</dbReference>
<dbReference type="GO" id="GO:0097352">
    <property type="term" value="P:autophagosome maturation"/>
    <property type="evidence" value="ECO:0007669"/>
    <property type="project" value="TreeGrafter"/>
</dbReference>
<dbReference type="GO" id="GO:0031593">
    <property type="term" value="F:polyubiquitin modification-dependent protein binding"/>
    <property type="evidence" value="ECO:0007669"/>
    <property type="project" value="TreeGrafter"/>
</dbReference>
<dbReference type="PANTHER" id="PTHR23077">
    <property type="entry name" value="AAA-FAMILY ATPASE"/>
    <property type="match status" value="1"/>
</dbReference>
<feature type="domain" description="AAA+ ATPase" evidence="7">
    <location>
        <begin position="209"/>
        <end position="342"/>
    </location>
</feature>
<keyword evidence="6" id="KW-0812">Transmembrane</keyword>
<keyword evidence="6" id="KW-1133">Transmembrane helix</keyword>
<evidence type="ECO:0000256" key="1">
    <source>
        <dbReference type="ARBA" id="ARBA00012674"/>
    </source>
</evidence>
<dbReference type="FunFam" id="3.40.50.300:FF:000012">
    <property type="entry name" value="Transitional endoplasmic reticulum ATPase"/>
    <property type="match status" value="1"/>
</dbReference>
<dbReference type="Pfam" id="PF02359">
    <property type="entry name" value="CDC48_N"/>
    <property type="match status" value="1"/>
</dbReference>
<keyword evidence="6" id="KW-0472">Membrane</keyword>
<dbReference type="Pfam" id="PF02933">
    <property type="entry name" value="CDC48_2"/>
    <property type="match status" value="1"/>
</dbReference>
<dbReference type="Gene3D" id="2.40.40.20">
    <property type="match status" value="1"/>
</dbReference>
<evidence type="ECO:0000313" key="11">
    <source>
        <dbReference type="EMBL" id="CAF3815442.1"/>
    </source>
</evidence>
<feature type="domain" description="AAA+ ATPase" evidence="7">
    <location>
        <begin position="466"/>
        <end position="605"/>
    </location>
</feature>
<dbReference type="Pfam" id="PF00004">
    <property type="entry name" value="AAA"/>
    <property type="match status" value="2"/>
</dbReference>
<dbReference type="GO" id="GO:0005524">
    <property type="term" value="F:ATP binding"/>
    <property type="evidence" value="ECO:0007669"/>
    <property type="project" value="UniProtKB-KW"/>
</dbReference>
<dbReference type="GO" id="GO:0051228">
    <property type="term" value="P:mitotic spindle disassembly"/>
    <property type="evidence" value="ECO:0007669"/>
    <property type="project" value="TreeGrafter"/>
</dbReference>
<dbReference type="InterPro" id="IPR029067">
    <property type="entry name" value="CDC48_domain_2-like_sf"/>
</dbReference>